<name>A0ABT0YQ83_9BURK</name>
<dbReference type="PIRSF" id="PIRSF029288">
    <property type="entry name" value="SciE_ImpE"/>
    <property type="match status" value="1"/>
</dbReference>
<organism evidence="2 3">
    <name type="scientific">Caldimonas mangrovi</name>
    <dbReference type="NCBI Taxonomy" id="2944811"/>
    <lineage>
        <taxon>Bacteria</taxon>
        <taxon>Pseudomonadati</taxon>
        <taxon>Pseudomonadota</taxon>
        <taxon>Betaproteobacteria</taxon>
        <taxon>Burkholderiales</taxon>
        <taxon>Sphaerotilaceae</taxon>
        <taxon>Caldimonas</taxon>
    </lineage>
</organism>
<feature type="region of interest" description="Disordered" evidence="1">
    <location>
        <begin position="262"/>
        <end position="281"/>
    </location>
</feature>
<evidence type="ECO:0000313" key="2">
    <source>
        <dbReference type="EMBL" id="MCM5680907.1"/>
    </source>
</evidence>
<accession>A0ABT0YQ83</accession>
<comment type="caution">
    <text evidence="2">The sequence shown here is derived from an EMBL/GenBank/DDBJ whole genome shotgun (WGS) entry which is preliminary data.</text>
</comment>
<dbReference type="Gene3D" id="1.25.40.10">
    <property type="entry name" value="Tetratricopeptide repeat domain"/>
    <property type="match status" value="1"/>
</dbReference>
<protein>
    <submittedName>
        <fullName evidence="2">Virulence protein SciE type</fullName>
    </submittedName>
</protein>
<evidence type="ECO:0000256" key="1">
    <source>
        <dbReference type="SAM" id="MobiDB-lite"/>
    </source>
</evidence>
<dbReference type="Pfam" id="PF07024">
    <property type="entry name" value="ImpE"/>
    <property type="match status" value="1"/>
</dbReference>
<dbReference type="SUPFAM" id="SSF144059">
    <property type="entry name" value="ImpE-like"/>
    <property type="match status" value="1"/>
</dbReference>
<dbReference type="InterPro" id="IPR011990">
    <property type="entry name" value="TPR-like_helical_dom_sf"/>
</dbReference>
<proteinExistence type="predicted"/>
<feature type="compositionally biased region" description="Acidic residues" evidence="1">
    <location>
        <begin position="270"/>
        <end position="281"/>
    </location>
</feature>
<gene>
    <name evidence="2" type="ORF">M8A51_15380</name>
</gene>
<dbReference type="RefSeq" id="WP_251779358.1">
    <property type="nucleotide sequence ID" value="NZ_JAMKFE010000009.1"/>
</dbReference>
<sequence>MSAALPSEDHLRMGDPVQALKALQDEVRAKPADAKKRIFLFQLLCVLGQWERALNQLNVAATLDVAALAMAQTYREAIQCELLRAEVFAGRKVPMLFGQPEPWIALLIEALLREGQGAASEARSLRDQAFEQAPAGTGRLGGQPFEWIADADMRLGPVLEVIINGKYYWVPFARLAKLTVEEPEDLRDAVWMPAHLQFENGGETVGLIPTRYPGSEASGDGLVALSRKTTWSEPSQGFYVGLGQRVLTIDTGDVSLMDVRTIEWDPAPPSEDDAGDDASAG</sequence>
<dbReference type="Proteomes" id="UP001165541">
    <property type="component" value="Unassembled WGS sequence"/>
</dbReference>
<dbReference type="EMBL" id="JAMKFE010000009">
    <property type="protein sequence ID" value="MCM5680907.1"/>
    <property type="molecule type" value="Genomic_DNA"/>
</dbReference>
<keyword evidence="3" id="KW-1185">Reference proteome</keyword>
<dbReference type="InterPro" id="IPR009211">
    <property type="entry name" value="TagJ"/>
</dbReference>
<reference evidence="2" key="1">
    <citation type="submission" date="2022-05" db="EMBL/GenBank/DDBJ databases">
        <title>Schlegelella sp. nov., isolated from mangrove soil.</title>
        <authorList>
            <person name="Liu Y."/>
            <person name="Ge X."/>
            <person name="Liu W."/>
        </authorList>
    </citation>
    <scope>NUCLEOTIDE SEQUENCE</scope>
    <source>
        <strain evidence="2">S2-27</strain>
    </source>
</reference>
<evidence type="ECO:0000313" key="3">
    <source>
        <dbReference type="Proteomes" id="UP001165541"/>
    </source>
</evidence>